<comment type="caution">
    <text evidence="2">The sequence shown here is derived from an EMBL/GenBank/DDBJ whole genome shotgun (WGS) entry which is preliminary data.</text>
</comment>
<evidence type="ECO:0000313" key="3">
    <source>
        <dbReference type="Proteomes" id="UP000273516"/>
    </source>
</evidence>
<proteinExistence type="predicted"/>
<reference evidence="2 3" key="1">
    <citation type="submission" date="2018-07" db="EMBL/GenBank/DDBJ databases">
        <authorList>
            <person name="Zhang Y."/>
            <person name="Wang L."/>
            <person name="Ma S."/>
        </authorList>
    </citation>
    <scope>NUCLEOTIDE SEQUENCE [LARGE SCALE GENOMIC DNA]</scope>
    <source>
        <strain evidence="2 3">4-2</strain>
    </source>
</reference>
<evidence type="ECO:0000313" key="2">
    <source>
        <dbReference type="EMBL" id="RMC33291.1"/>
    </source>
</evidence>
<accession>A0A3M0M741</accession>
<evidence type="ECO:0000256" key="1">
    <source>
        <dbReference type="SAM" id="MobiDB-lite"/>
    </source>
</evidence>
<sequence>MIDSIFSISLPVSNPAPIFETVSKPLRVKTRLSTQRRTSMFERIELMKMARAMTDHAARRNVVVARNIANADTPGFGARDLQSFVESYRRTENTALRTSREGHLAMPDWSPGKARELATGGNNSPNGNSVTLEEELLKLAEVKRDHELSLGVYRSALKLMRTGIDSRH</sequence>
<dbReference type="NCBIfam" id="NF009270">
    <property type="entry name" value="PRK12627.1"/>
    <property type="match status" value="1"/>
</dbReference>
<feature type="region of interest" description="Disordered" evidence="1">
    <location>
        <begin position="103"/>
        <end position="129"/>
    </location>
</feature>
<dbReference type="AlphaFoldDB" id="A0A3M0M741"/>
<organism evidence="2 3">
    <name type="scientific">Paracoccus alkanivorans</name>
    <dbReference type="NCBI Taxonomy" id="2116655"/>
    <lineage>
        <taxon>Bacteria</taxon>
        <taxon>Pseudomonadati</taxon>
        <taxon>Pseudomonadota</taxon>
        <taxon>Alphaproteobacteria</taxon>
        <taxon>Rhodobacterales</taxon>
        <taxon>Paracoccaceae</taxon>
        <taxon>Paracoccus</taxon>
    </lineage>
</organism>
<gene>
    <name evidence="2" type="ORF">C9E81_17315</name>
</gene>
<keyword evidence="3" id="KW-1185">Reference proteome</keyword>
<name>A0A3M0M741_9RHOB</name>
<feature type="compositionally biased region" description="Polar residues" evidence="1">
    <location>
        <begin position="120"/>
        <end position="129"/>
    </location>
</feature>
<dbReference type="OrthoDB" id="9788334at2"/>
<dbReference type="Proteomes" id="UP000273516">
    <property type="component" value="Unassembled WGS sequence"/>
</dbReference>
<protein>
    <submittedName>
        <fullName evidence="2">FlgB family protein</fullName>
    </submittedName>
</protein>
<dbReference type="EMBL" id="QOKZ01000007">
    <property type="protein sequence ID" value="RMC33291.1"/>
    <property type="molecule type" value="Genomic_DNA"/>
</dbReference>